<organism evidence="1 2">
    <name type="scientific">Lepeophtheirus salmonis</name>
    <name type="common">Salmon louse</name>
    <name type="synonym">Caligus salmonis</name>
    <dbReference type="NCBI Taxonomy" id="72036"/>
    <lineage>
        <taxon>Eukaryota</taxon>
        <taxon>Metazoa</taxon>
        <taxon>Ecdysozoa</taxon>
        <taxon>Arthropoda</taxon>
        <taxon>Crustacea</taxon>
        <taxon>Multicrustacea</taxon>
        <taxon>Hexanauplia</taxon>
        <taxon>Copepoda</taxon>
        <taxon>Siphonostomatoida</taxon>
        <taxon>Caligidae</taxon>
        <taxon>Lepeophtheirus</taxon>
    </lineage>
</organism>
<dbReference type="PANTHER" id="PTHR45913:SF11">
    <property type="entry name" value="EPM2A-INTERACTING PROTEIN 1"/>
    <property type="match status" value="1"/>
</dbReference>
<keyword evidence="2" id="KW-1185">Reference proteome</keyword>
<sequence length="175" mass="19691">MANEIVLVSKPFSNGGFVKGCILKCSEKQEAIANITLTGNMIADKTLELSEDFTSQLKQRVGCFIAFSVAIDESTDIMDAAQLLALWKTQMESGDPAHFPHQRNVFEERSNIYLKQCKDKMARILADLNKQFQVFDELERKFSVISSPFTVKAISLPVDIHLEIIDLQCDSDLKE</sequence>
<dbReference type="EMBL" id="HG994592">
    <property type="protein sequence ID" value="CAF2827777.1"/>
    <property type="molecule type" value="Genomic_DNA"/>
</dbReference>
<protein>
    <submittedName>
        <fullName evidence="1">(salmon louse) hypothetical protein</fullName>
    </submittedName>
</protein>
<gene>
    <name evidence="1" type="ORF">LSAA_4403</name>
</gene>
<dbReference type="PANTHER" id="PTHR45913">
    <property type="entry name" value="EPM2A-INTERACTING PROTEIN 1"/>
    <property type="match status" value="1"/>
</dbReference>
<evidence type="ECO:0000313" key="1">
    <source>
        <dbReference type="EMBL" id="CAF2827777.1"/>
    </source>
</evidence>
<accession>A0A7R8CHY4</accession>
<evidence type="ECO:0000313" key="2">
    <source>
        <dbReference type="Proteomes" id="UP000675881"/>
    </source>
</evidence>
<proteinExistence type="predicted"/>
<dbReference type="Proteomes" id="UP000675881">
    <property type="component" value="Chromosome 13"/>
</dbReference>
<reference evidence="1" key="1">
    <citation type="submission" date="2021-02" db="EMBL/GenBank/DDBJ databases">
        <authorList>
            <person name="Bekaert M."/>
        </authorList>
    </citation>
    <scope>NUCLEOTIDE SEQUENCE</scope>
    <source>
        <strain evidence="1">IoA-00</strain>
    </source>
</reference>
<dbReference type="AlphaFoldDB" id="A0A7R8CHY4"/>
<name>A0A7R8CHY4_LEPSM</name>